<evidence type="ECO:0000256" key="15">
    <source>
        <dbReference type="ARBA" id="ARBA00079588"/>
    </source>
</evidence>
<dbReference type="GO" id="GO:0016705">
    <property type="term" value="F:oxidoreductase activity, acting on paired donors, with incorporation or reduction of molecular oxygen"/>
    <property type="evidence" value="ECO:0007669"/>
    <property type="project" value="InterPro"/>
</dbReference>
<organism evidence="19 20">
    <name type="scientific">Mycolicibacterium litorale</name>
    <dbReference type="NCBI Taxonomy" id="758802"/>
    <lineage>
        <taxon>Bacteria</taxon>
        <taxon>Bacillati</taxon>
        <taxon>Actinomycetota</taxon>
        <taxon>Actinomycetes</taxon>
        <taxon>Mycobacteriales</taxon>
        <taxon>Mycobacteriaceae</taxon>
        <taxon>Mycolicibacterium</taxon>
    </lineage>
</organism>
<comment type="cofactor">
    <cofactor evidence="1">
        <name>heme</name>
        <dbReference type="ChEBI" id="CHEBI:30413"/>
    </cofactor>
</comment>
<evidence type="ECO:0000256" key="4">
    <source>
        <dbReference type="ARBA" id="ARBA00022617"/>
    </source>
</evidence>
<evidence type="ECO:0000256" key="11">
    <source>
        <dbReference type="ARBA" id="ARBA00023166"/>
    </source>
</evidence>
<dbReference type="GO" id="GO:0016042">
    <property type="term" value="P:lipid catabolic process"/>
    <property type="evidence" value="ECO:0007669"/>
    <property type="project" value="UniProtKB-KW"/>
</dbReference>
<dbReference type="GO" id="GO:0005506">
    <property type="term" value="F:iron ion binding"/>
    <property type="evidence" value="ECO:0007669"/>
    <property type="project" value="InterPro"/>
</dbReference>
<reference evidence="19 20" key="1">
    <citation type="submission" date="2020-07" db="EMBL/GenBank/DDBJ databases">
        <title>Complete genome sequence of Mycolicibacterium litorale like strain isolated from cardiac implantable electronic device infection.</title>
        <authorList>
            <person name="Fukano H."/>
            <person name="Miyama H."/>
            <person name="Hoshino Y."/>
        </authorList>
    </citation>
    <scope>NUCLEOTIDE SEQUENCE [LARGE SCALE GENOMIC DNA]</scope>
    <source>
        <strain evidence="19 20">NIIDNTM18</strain>
    </source>
</reference>
<name>A0A6S6P8D6_9MYCO</name>
<keyword evidence="5 18" id="KW-0479">Metal-binding</keyword>
<evidence type="ECO:0000256" key="5">
    <source>
        <dbReference type="ARBA" id="ARBA00022723"/>
    </source>
</evidence>
<evidence type="ECO:0000256" key="3">
    <source>
        <dbReference type="ARBA" id="ARBA00022548"/>
    </source>
</evidence>
<sequence length="395" mass="43468">MPTVDYFSVDDPEEAHRIIAAARDRGPVALGPRGLEILSYDLVRNVLRDSRFATPLGLGLAEQGITSGPVWDRVVTSLLGLEGEDHHRLRRLVSKAFTPRASARLRQTCVQVISDLVDPHTAAGTVDIVADIARPYPIPIICALLGTPARDWRRISEWADDIFKVFNWNVAEDADDIERAWRELDNYHDVLVQSRRDNLTDDLLSDLIRAEADGDRLTHDELLKLAAGLLTAGTDTTRNQLAAAVGVLCDHPDQWELLAAHPELIPPAVEELMRLRPVTFSALRSPREDVELGGVRLRAGEMIIVNTAAANRDPAVFDDPDRLDVTRDGAAPMLTFGGGVHYCLGAHLARIELVEALTVITQRMPNPRRTAPERWKPLVGISGPVSLPIAFDPGP</sequence>
<proteinExistence type="inferred from homology"/>
<keyword evidence="6" id="KW-0442">Lipid degradation</keyword>
<comment type="similarity">
    <text evidence="2 18">Belongs to the cytochrome P450 family.</text>
</comment>
<dbReference type="FunFam" id="1.10.630.10:FF:000018">
    <property type="entry name" value="Cytochrome P450 monooxygenase"/>
    <property type="match status" value="1"/>
</dbReference>
<dbReference type="EMBL" id="AP023287">
    <property type="protein sequence ID" value="BCI54785.1"/>
    <property type="molecule type" value="Genomic_DNA"/>
</dbReference>
<evidence type="ECO:0000256" key="9">
    <source>
        <dbReference type="ARBA" id="ARBA00023033"/>
    </source>
</evidence>
<comment type="pathway">
    <text evidence="13">Steroid metabolism; cholesterol degradation.</text>
</comment>
<protein>
    <recommendedName>
        <fullName evidence="14">Steroid C26-monooxygenase</fullName>
    </recommendedName>
    <alternativeName>
        <fullName evidence="15">Cholest-4-en-3-one C26-monooxygenase</fullName>
    </alternativeName>
    <alternativeName>
        <fullName evidence="17">Cholesterol C26-monooxygenase</fullName>
    </alternativeName>
    <alternativeName>
        <fullName evidence="16">Steroid C27-monooxygenase</fullName>
    </alternativeName>
</protein>
<dbReference type="InterPro" id="IPR002397">
    <property type="entry name" value="Cyt_P450_B"/>
</dbReference>
<keyword evidence="4 18" id="KW-0349">Heme</keyword>
<accession>A0A6S6P8D6</accession>
<keyword evidence="10" id="KW-0443">Lipid metabolism</keyword>
<dbReference type="PRINTS" id="PR00359">
    <property type="entry name" value="BP450"/>
</dbReference>
<dbReference type="PRINTS" id="PR00385">
    <property type="entry name" value="P450"/>
</dbReference>
<evidence type="ECO:0000256" key="1">
    <source>
        <dbReference type="ARBA" id="ARBA00001971"/>
    </source>
</evidence>
<keyword evidence="3" id="KW-0153">Cholesterol metabolism</keyword>
<dbReference type="PROSITE" id="PS00086">
    <property type="entry name" value="CYTOCHROME_P450"/>
    <property type="match status" value="1"/>
</dbReference>
<dbReference type="InterPro" id="IPR036396">
    <property type="entry name" value="Cyt_P450_sf"/>
</dbReference>
<evidence type="ECO:0000256" key="8">
    <source>
        <dbReference type="ARBA" id="ARBA00023004"/>
    </source>
</evidence>
<dbReference type="PANTHER" id="PTHR46696">
    <property type="entry name" value="P450, PUTATIVE (EUROFUNG)-RELATED"/>
    <property type="match status" value="1"/>
</dbReference>
<evidence type="ECO:0000256" key="7">
    <source>
        <dbReference type="ARBA" id="ARBA00023002"/>
    </source>
</evidence>
<keyword evidence="12" id="KW-0753">Steroid metabolism</keyword>
<dbReference type="PANTHER" id="PTHR46696:SF1">
    <property type="entry name" value="CYTOCHROME P450 YJIB-RELATED"/>
    <property type="match status" value="1"/>
</dbReference>
<dbReference type="Gene3D" id="1.10.630.10">
    <property type="entry name" value="Cytochrome P450"/>
    <property type="match status" value="1"/>
</dbReference>
<keyword evidence="11" id="KW-1207">Sterol metabolism</keyword>
<evidence type="ECO:0000313" key="20">
    <source>
        <dbReference type="Proteomes" id="UP000515734"/>
    </source>
</evidence>
<dbReference type="GO" id="GO:0004497">
    <property type="term" value="F:monooxygenase activity"/>
    <property type="evidence" value="ECO:0007669"/>
    <property type="project" value="UniProtKB-KW"/>
</dbReference>
<evidence type="ECO:0000256" key="10">
    <source>
        <dbReference type="ARBA" id="ARBA00023098"/>
    </source>
</evidence>
<dbReference type="AlphaFoldDB" id="A0A6S6P8D6"/>
<keyword evidence="7 18" id="KW-0560">Oxidoreductase</keyword>
<evidence type="ECO:0000256" key="17">
    <source>
        <dbReference type="ARBA" id="ARBA00083909"/>
    </source>
</evidence>
<evidence type="ECO:0000256" key="18">
    <source>
        <dbReference type="RuleBase" id="RU000461"/>
    </source>
</evidence>
<evidence type="ECO:0000313" key="19">
    <source>
        <dbReference type="EMBL" id="BCI54785.1"/>
    </source>
</evidence>
<evidence type="ECO:0000256" key="6">
    <source>
        <dbReference type="ARBA" id="ARBA00022963"/>
    </source>
</evidence>
<dbReference type="GO" id="GO:0008203">
    <property type="term" value="P:cholesterol metabolic process"/>
    <property type="evidence" value="ECO:0007669"/>
    <property type="project" value="UniProtKB-KW"/>
</dbReference>
<dbReference type="SUPFAM" id="SSF48264">
    <property type="entry name" value="Cytochrome P450"/>
    <property type="match status" value="1"/>
</dbReference>
<dbReference type="Proteomes" id="UP000515734">
    <property type="component" value="Chromosome"/>
</dbReference>
<evidence type="ECO:0000256" key="16">
    <source>
        <dbReference type="ARBA" id="ARBA00082981"/>
    </source>
</evidence>
<keyword evidence="9 18" id="KW-0503">Monooxygenase</keyword>
<dbReference type="InterPro" id="IPR017972">
    <property type="entry name" value="Cyt_P450_CS"/>
</dbReference>
<dbReference type="InterPro" id="IPR001128">
    <property type="entry name" value="Cyt_P450"/>
</dbReference>
<keyword evidence="8 18" id="KW-0408">Iron</keyword>
<evidence type="ECO:0000256" key="12">
    <source>
        <dbReference type="ARBA" id="ARBA00023221"/>
    </source>
</evidence>
<evidence type="ECO:0000256" key="14">
    <source>
        <dbReference type="ARBA" id="ARBA00070775"/>
    </source>
</evidence>
<evidence type="ECO:0000256" key="2">
    <source>
        <dbReference type="ARBA" id="ARBA00010617"/>
    </source>
</evidence>
<gene>
    <name evidence="19" type="ORF">NIIDNTM18_40630</name>
</gene>
<evidence type="ECO:0000256" key="13">
    <source>
        <dbReference type="ARBA" id="ARBA00049645"/>
    </source>
</evidence>
<dbReference type="GO" id="GO:0020037">
    <property type="term" value="F:heme binding"/>
    <property type="evidence" value="ECO:0007669"/>
    <property type="project" value="InterPro"/>
</dbReference>
<dbReference type="Pfam" id="PF00067">
    <property type="entry name" value="p450"/>
    <property type="match status" value="2"/>
</dbReference>